<gene>
    <name evidence="2" type="ORF">EOI86_01470</name>
</gene>
<sequence length="458" mass="48730">MTAVEAMQSLNKGETKPADFVDAAYDRIARVDGPVNAMVTLCPDRAKAAANKPGLKATLLGGLPVAVKDLNDVEGVRTTYGSPIFADHVPDRSDIMVERIEERGGITIGKSNTPEFGAGANTFNEVFGKTRNPWNTAMTCGGSSGGSAVALATGMTWLATGSDLGGSLRTPASFCNVVGFRPSPGTVARSSSTMPFDCLSVQGPMARTVEDVALFLDVMTGNHIEDPISRPAPATSYLEQVRKPRGPKRVALSPNLGFLKVDPRVTDVISGAAGVFADMGATVEEACPDLTDTPDIFQTMRAEFFVAGHASDLDEHRDQLKSDVIWNIEKGMALTADEIGRAERARAALYARVAAFFGEYDLLACATAIVPPFDVDQRYVEEVDGHRFDNYIDWLAMCYAITCTSCPAISVPCGFTDDGLPIGIQLVGRPRGDGELLGMAHLFQQASGISTKPIDPKG</sequence>
<accession>A0A437QYW7</accession>
<dbReference type="GO" id="GO:0003824">
    <property type="term" value="F:catalytic activity"/>
    <property type="evidence" value="ECO:0007669"/>
    <property type="project" value="InterPro"/>
</dbReference>
<dbReference type="OrthoDB" id="7245165at2"/>
<dbReference type="Pfam" id="PF01425">
    <property type="entry name" value="Amidase"/>
    <property type="match status" value="1"/>
</dbReference>
<name>A0A437QYW7_9PROT</name>
<dbReference type="InterPro" id="IPR000120">
    <property type="entry name" value="Amidase"/>
</dbReference>
<organism evidence="2 3">
    <name type="scientific">Hwanghaeella grinnelliae</name>
    <dbReference type="NCBI Taxonomy" id="2500179"/>
    <lineage>
        <taxon>Bacteria</taxon>
        <taxon>Pseudomonadati</taxon>
        <taxon>Pseudomonadota</taxon>
        <taxon>Alphaproteobacteria</taxon>
        <taxon>Rhodospirillales</taxon>
        <taxon>Rhodospirillaceae</taxon>
        <taxon>Hwanghaeella</taxon>
    </lineage>
</organism>
<dbReference type="Proteomes" id="UP000287447">
    <property type="component" value="Unassembled WGS sequence"/>
</dbReference>
<dbReference type="EMBL" id="SADE01000001">
    <property type="protein sequence ID" value="RVU39696.1"/>
    <property type="molecule type" value="Genomic_DNA"/>
</dbReference>
<reference evidence="3" key="1">
    <citation type="submission" date="2019-01" db="EMBL/GenBank/DDBJ databases">
        <title>Gri0909 isolated from a small marine red alga.</title>
        <authorList>
            <person name="Kim J."/>
            <person name="Jeong S.E."/>
            <person name="Jeon C.O."/>
        </authorList>
    </citation>
    <scope>NUCLEOTIDE SEQUENCE [LARGE SCALE GENOMIC DNA]</scope>
    <source>
        <strain evidence="3">Gri0909</strain>
    </source>
</reference>
<dbReference type="PROSITE" id="PS00571">
    <property type="entry name" value="AMIDASES"/>
    <property type="match status" value="1"/>
</dbReference>
<keyword evidence="3" id="KW-1185">Reference proteome</keyword>
<dbReference type="PANTHER" id="PTHR11895:SF76">
    <property type="entry name" value="INDOLEACETAMIDE HYDROLASE"/>
    <property type="match status" value="1"/>
</dbReference>
<feature type="domain" description="Amidase" evidence="1">
    <location>
        <begin position="20"/>
        <end position="437"/>
    </location>
</feature>
<evidence type="ECO:0000313" key="3">
    <source>
        <dbReference type="Proteomes" id="UP000287447"/>
    </source>
</evidence>
<proteinExistence type="predicted"/>
<dbReference type="SUPFAM" id="SSF75304">
    <property type="entry name" value="Amidase signature (AS) enzymes"/>
    <property type="match status" value="1"/>
</dbReference>
<dbReference type="Gene3D" id="3.90.1300.10">
    <property type="entry name" value="Amidase signature (AS) domain"/>
    <property type="match status" value="1"/>
</dbReference>
<dbReference type="PANTHER" id="PTHR11895">
    <property type="entry name" value="TRANSAMIDASE"/>
    <property type="match status" value="1"/>
</dbReference>
<dbReference type="InterPro" id="IPR023631">
    <property type="entry name" value="Amidase_dom"/>
</dbReference>
<evidence type="ECO:0000313" key="2">
    <source>
        <dbReference type="EMBL" id="RVU39696.1"/>
    </source>
</evidence>
<evidence type="ECO:0000259" key="1">
    <source>
        <dbReference type="Pfam" id="PF01425"/>
    </source>
</evidence>
<dbReference type="AlphaFoldDB" id="A0A437QYW7"/>
<dbReference type="InterPro" id="IPR036928">
    <property type="entry name" value="AS_sf"/>
</dbReference>
<dbReference type="InterPro" id="IPR020556">
    <property type="entry name" value="Amidase_CS"/>
</dbReference>
<comment type="caution">
    <text evidence="2">The sequence shown here is derived from an EMBL/GenBank/DDBJ whole genome shotgun (WGS) entry which is preliminary data.</text>
</comment>
<protein>
    <submittedName>
        <fullName evidence="2">Amidase</fullName>
    </submittedName>
</protein>